<keyword evidence="8" id="KW-1003">Cell membrane</keyword>
<feature type="transmembrane region" description="Helical" evidence="19">
    <location>
        <begin position="65"/>
        <end position="83"/>
    </location>
</feature>
<evidence type="ECO:0000256" key="13">
    <source>
        <dbReference type="ARBA" id="ARBA00022989"/>
    </source>
</evidence>
<evidence type="ECO:0000313" key="20">
    <source>
        <dbReference type="EMBL" id="SFU64832.1"/>
    </source>
</evidence>
<keyword evidence="9" id="KW-0444">Lipid biosynthesis</keyword>
<dbReference type="PANTHER" id="PTHR46382">
    <property type="entry name" value="PHOSPHATIDATE CYTIDYLYLTRANSFERASE"/>
    <property type="match status" value="1"/>
</dbReference>
<evidence type="ECO:0000256" key="3">
    <source>
        <dbReference type="ARBA" id="ARBA00005119"/>
    </source>
</evidence>
<dbReference type="GO" id="GO:0005886">
    <property type="term" value="C:plasma membrane"/>
    <property type="evidence" value="ECO:0007669"/>
    <property type="project" value="UniProtKB-SubCell"/>
</dbReference>
<accession>A0A1I7HVS1</accession>
<evidence type="ECO:0000256" key="11">
    <source>
        <dbReference type="ARBA" id="ARBA00022692"/>
    </source>
</evidence>
<dbReference type="EMBL" id="FPCA01000002">
    <property type="protein sequence ID" value="SFU64832.1"/>
    <property type="molecule type" value="Genomic_DNA"/>
</dbReference>
<sequence>MSKKLSSLSNLSQRIIVGVLGAVLFVGGIVCGEWTYFLLFLGLTLLGIHEFFTLVRVQGMQPNRYLGLLLGGVLYVSVFLIQLETMPGEVLFLSLPLVFLVFIVEMYRKKPQPFTNIAFTLMGVVYVAGPFALLHLLGYLNGEYSWQPILGLLLLIWAADTGAYIAGKNFGKHKLFERISPGKTWEGWVGGTVLAVLVGYIMSGFFIDLEVYQWVGMALLVAVFGVLGDLSESMLKRSLGVKDSGTLLPGHGGLLDRFDSLLMAIPFIVAFLEIF</sequence>
<evidence type="ECO:0000256" key="10">
    <source>
        <dbReference type="ARBA" id="ARBA00022679"/>
    </source>
</evidence>
<evidence type="ECO:0000256" key="8">
    <source>
        <dbReference type="ARBA" id="ARBA00022475"/>
    </source>
</evidence>
<dbReference type="RefSeq" id="WP_068837859.1">
    <property type="nucleotide sequence ID" value="NZ_BMXC01000002.1"/>
</dbReference>
<name>A0A1I7HVS1_9BACT</name>
<keyword evidence="21" id="KW-1185">Reference proteome</keyword>
<evidence type="ECO:0000256" key="19">
    <source>
        <dbReference type="SAM" id="Phobius"/>
    </source>
</evidence>
<feature type="transmembrane region" description="Helical" evidence="19">
    <location>
        <begin position="89"/>
        <end position="107"/>
    </location>
</feature>
<keyword evidence="10 18" id="KW-0808">Transferase</keyword>
<dbReference type="GO" id="GO:0004605">
    <property type="term" value="F:phosphatidate cytidylyltransferase activity"/>
    <property type="evidence" value="ECO:0007669"/>
    <property type="project" value="UniProtKB-EC"/>
</dbReference>
<dbReference type="STRING" id="388950.GCA_001611675_01832"/>
<dbReference type="AlphaFoldDB" id="A0A1I7HVS1"/>
<evidence type="ECO:0000256" key="14">
    <source>
        <dbReference type="ARBA" id="ARBA00023098"/>
    </source>
</evidence>
<keyword evidence="17" id="KW-1208">Phospholipid metabolism</keyword>
<evidence type="ECO:0000256" key="4">
    <source>
        <dbReference type="ARBA" id="ARBA00005189"/>
    </source>
</evidence>
<protein>
    <recommendedName>
        <fullName evidence="7 18">Phosphatidate cytidylyltransferase</fullName>
        <ecNumber evidence="6 18">2.7.7.41</ecNumber>
    </recommendedName>
</protein>
<feature type="transmembrane region" description="Helical" evidence="19">
    <location>
        <begin position="119"/>
        <end position="140"/>
    </location>
</feature>
<reference evidence="21" key="1">
    <citation type="submission" date="2016-10" db="EMBL/GenBank/DDBJ databases">
        <authorList>
            <person name="Varghese N."/>
        </authorList>
    </citation>
    <scope>NUCLEOTIDE SEQUENCE [LARGE SCALE GENOMIC DNA]</scope>
    <source>
        <strain evidence="21">DSM 18820</strain>
    </source>
</reference>
<gene>
    <name evidence="20" type="ORF">SAMN04487941_1711</name>
</gene>
<evidence type="ECO:0000256" key="2">
    <source>
        <dbReference type="ARBA" id="ARBA00004651"/>
    </source>
</evidence>
<comment type="pathway">
    <text evidence="3 18">Phospholipid metabolism; CDP-diacylglycerol biosynthesis; CDP-diacylglycerol from sn-glycerol 3-phosphate: step 3/3.</text>
</comment>
<evidence type="ECO:0000313" key="21">
    <source>
        <dbReference type="Proteomes" id="UP000182491"/>
    </source>
</evidence>
<keyword evidence="11 18" id="KW-0812">Transmembrane</keyword>
<feature type="transmembrane region" description="Helical" evidence="19">
    <location>
        <begin position="12"/>
        <end position="30"/>
    </location>
</feature>
<evidence type="ECO:0000256" key="17">
    <source>
        <dbReference type="ARBA" id="ARBA00023264"/>
    </source>
</evidence>
<dbReference type="PROSITE" id="PS01315">
    <property type="entry name" value="CDS"/>
    <property type="match status" value="1"/>
</dbReference>
<feature type="transmembrane region" description="Helical" evidence="19">
    <location>
        <begin position="146"/>
        <end position="166"/>
    </location>
</feature>
<dbReference type="EC" id="2.7.7.41" evidence="6 18"/>
<dbReference type="InterPro" id="IPR000374">
    <property type="entry name" value="PC_trans"/>
</dbReference>
<keyword evidence="13 19" id="KW-1133">Transmembrane helix</keyword>
<keyword evidence="16" id="KW-0594">Phospholipid biosynthesis</keyword>
<evidence type="ECO:0000256" key="1">
    <source>
        <dbReference type="ARBA" id="ARBA00001698"/>
    </source>
</evidence>
<evidence type="ECO:0000256" key="5">
    <source>
        <dbReference type="ARBA" id="ARBA00010185"/>
    </source>
</evidence>
<evidence type="ECO:0000256" key="7">
    <source>
        <dbReference type="ARBA" id="ARBA00019373"/>
    </source>
</evidence>
<keyword evidence="15 19" id="KW-0472">Membrane</keyword>
<keyword evidence="14" id="KW-0443">Lipid metabolism</keyword>
<evidence type="ECO:0000256" key="16">
    <source>
        <dbReference type="ARBA" id="ARBA00023209"/>
    </source>
</evidence>
<comment type="catalytic activity">
    <reaction evidence="1 18">
        <text>a 1,2-diacyl-sn-glycero-3-phosphate + CTP + H(+) = a CDP-1,2-diacyl-sn-glycerol + diphosphate</text>
        <dbReference type="Rhea" id="RHEA:16229"/>
        <dbReference type="ChEBI" id="CHEBI:15378"/>
        <dbReference type="ChEBI" id="CHEBI:33019"/>
        <dbReference type="ChEBI" id="CHEBI:37563"/>
        <dbReference type="ChEBI" id="CHEBI:58332"/>
        <dbReference type="ChEBI" id="CHEBI:58608"/>
        <dbReference type="EC" id="2.7.7.41"/>
    </reaction>
</comment>
<dbReference type="UniPathway" id="UPA00557">
    <property type="reaction ID" value="UER00614"/>
</dbReference>
<feature type="transmembrane region" description="Helical" evidence="19">
    <location>
        <begin position="212"/>
        <end position="230"/>
    </location>
</feature>
<evidence type="ECO:0000256" key="18">
    <source>
        <dbReference type="RuleBase" id="RU003938"/>
    </source>
</evidence>
<evidence type="ECO:0000256" key="9">
    <source>
        <dbReference type="ARBA" id="ARBA00022516"/>
    </source>
</evidence>
<dbReference type="Proteomes" id="UP000182491">
    <property type="component" value="Unassembled WGS sequence"/>
</dbReference>
<evidence type="ECO:0000256" key="15">
    <source>
        <dbReference type="ARBA" id="ARBA00023136"/>
    </source>
</evidence>
<feature type="transmembrane region" description="Helical" evidence="19">
    <location>
        <begin position="187"/>
        <end position="206"/>
    </location>
</feature>
<organism evidence="20 21">
    <name type="scientific">Pontibacter akesuensis</name>
    <dbReference type="NCBI Taxonomy" id="388950"/>
    <lineage>
        <taxon>Bacteria</taxon>
        <taxon>Pseudomonadati</taxon>
        <taxon>Bacteroidota</taxon>
        <taxon>Cytophagia</taxon>
        <taxon>Cytophagales</taxon>
        <taxon>Hymenobacteraceae</taxon>
        <taxon>Pontibacter</taxon>
    </lineage>
</organism>
<comment type="subcellular location">
    <subcellularLocation>
        <location evidence="2">Cell membrane</location>
        <topology evidence="2">Multi-pass membrane protein</topology>
    </subcellularLocation>
</comment>
<dbReference type="GO" id="GO:0016024">
    <property type="term" value="P:CDP-diacylglycerol biosynthetic process"/>
    <property type="evidence" value="ECO:0007669"/>
    <property type="project" value="UniProtKB-UniPathway"/>
</dbReference>
<keyword evidence="12 18" id="KW-0548">Nucleotidyltransferase</keyword>
<proteinExistence type="inferred from homology"/>
<dbReference type="Pfam" id="PF01148">
    <property type="entry name" value="CTP_transf_1"/>
    <property type="match status" value="1"/>
</dbReference>
<evidence type="ECO:0000256" key="12">
    <source>
        <dbReference type="ARBA" id="ARBA00022695"/>
    </source>
</evidence>
<evidence type="ECO:0000256" key="6">
    <source>
        <dbReference type="ARBA" id="ARBA00012487"/>
    </source>
</evidence>
<comment type="pathway">
    <text evidence="4">Lipid metabolism.</text>
</comment>
<comment type="similarity">
    <text evidence="5 18">Belongs to the CDS family.</text>
</comment>
<dbReference type="PANTHER" id="PTHR46382:SF1">
    <property type="entry name" value="PHOSPHATIDATE CYTIDYLYLTRANSFERASE"/>
    <property type="match status" value="1"/>
</dbReference>